<gene>
    <name evidence="3" type="ORF">GGQ87_000468</name>
</gene>
<dbReference type="AlphaFoldDB" id="A0A7X5YKL8"/>
<dbReference type="RefSeq" id="WP_168045110.1">
    <property type="nucleotide sequence ID" value="NZ_JAATJM010000001.1"/>
</dbReference>
<organism evidence="3 4">
    <name type="scientific">Brevundimonas alba</name>
    <dbReference type="NCBI Taxonomy" id="74314"/>
    <lineage>
        <taxon>Bacteria</taxon>
        <taxon>Pseudomonadati</taxon>
        <taxon>Pseudomonadota</taxon>
        <taxon>Alphaproteobacteria</taxon>
        <taxon>Caulobacterales</taxon>
        <taxon>Caulobacteraceae</taxon>
        <taxon>Brevundimonas</taxon>
    </lineage>
</organism>
<feature type="compositionally biased region" description="Polar residues" evidence="1">
    <location>
        <begin position="1"/>
        <end position="15"/>
    </location>
</feature>
<dbReference type="EMBL" id="JAATJM010000001">
    <property type="protein sequence ID" value="NJC40210.1"/>
    <property type="molecule type" value="Genomic_DNA"/>
</dbReference>
<feature type="transmembrane region" description="Helical" evidence="2">
    <location>
        <begin position="21"/>
        <end position="46"/>
    </location>
</feature>
<keyword evidence="4" id="KW-1185">Reference proteome</keyword>
<evidence type="ECO:0000313" key="3">
    <source>
        <dbReference type="EMBL" id="NJC40210.1"/>
    </source>
</evidence>
<sequence length="249" mass="25765">MTQQYQPAGSQPSNSRDWRGLLPGAAVAAGLAAASAISLVHLSSAWDAGADFRANRAAEAEARRLRLEAEKAPPVAVPIPERRDIVAPPVVVTGSRPTGTQPAARAEPIRQTVRWVVRPNFAVRARDLPPGPGSVSVSFRCTVRRDGTLTGCSARETPAGSGLAALTRPALDSARMEPILIDGLPVESVATFAVSYELDAPPPRVAVTRQRDEPATSNSPAALIPPPAGSAAPPDPAPQDPPAAEPSAG</sequence>
<feature type="region of interest" description="Disordered" evidence="1">
    <location>
        <begin position="1"/>
        <end position="20"/>
    </location>
</feature>
<protein>
    <recommendedName>
        <fullName evidence="5">TonB C-terminal domain-containing protein</fullName>
    </recommendedName>
</protein>
<keyword evidence="2" id="KW-1133">Transmembrane helix</keyword>
<comment type="caution">
    <text evidence="3">The sequence shown here is derived from an EMBL/GenBank/DDBJ whole genome shotgun (WGS) entry which is preliminary data.</text>
</comment>
<proteinExistence type="predicted"/>
<feature type="region of interest" description="Disordered" evidence="1">
    <location>
        <begin position="201"/>
        <end position="249"/>
    </location>
</feature>
<evidence type="ECO:0008006" key="5">
    <source>
        <dbReference type="Google" id="ProtNLM"/>
    </source>
</evidence>
<name>A0A7X5YKL8_9CAUL</name>
<dbReference type="Proteomes" id="UP000587415">
    <property type="component" value="Unassembled WGS sequence"/>
</dbReference>
<evidence type="ECO:0000313" key="4">
    <source>
        <dbReference type="Proteomes" id="UP000587415"/>
    </source>
</evidence>
<accession>A0A7X5YKL8</accession>
<reference evidence="3 4" key="1">
    <citation type="submission" date="2020-03" db="EMBL/GenBank/DDBJ databases">
        <title>Genomic Encyclopedia of Type Strains, Phase IV (KMG-IV): sequencing the most valuable type-strain genomes for metagenomic binning, comparative biology and taxonomic classification.</title>
        <authorList>
            <person name="Goeker M."/>
        </authorList>
    </citation>
    <scope>NUCLEOTIDE SEQUENCE [LARGE SCALE GENOMIC DNA]</scope>
    <source>
        <strain evidence="3 4">DSM 4736</strain>
    </source>
</reference>
<evidence type="ECO:0000256" key="2">
    <source>
        <dbReference type="SAM" id="Phobius"/>
    </source>
</evidence>
<feature type="compositionally biased region" description="Pro residues" evidence="1">
    <location>
        <begin position="223"/>
        <end position="249"/>
    </location>
</feature>
<evidence type="ECO:0000256" key="1">
    <source>
        <dbReference type="SAM" id="MobiDB-lite"/>
    </source>
</evidence>
<keyword evidence="2" id="KW-0472">Membrane</keyword>
<keyword evidence="2" id="KW-0812">Transmembrane</keyword>